<dbReference type="SUPFAM" id="SSF53335">
    <property type="entry name" value="S-adenosyl-L-methionine-dependent methyltransferases"/>
    <property type="match status" value="1"/>
</dbReference>
<sequence>MTDPRTIAVYDAQADRYADLTDADNTGDPQLARFIAAVGRGGRVLDLGCGPGASAVVMAQAGLRVEALDASAEMVTLAGRHPGVTARQAGFADLDAVATYDGVWANFSLLHAPRHDFPAHLAAVHRALRPGGVFFIAMKLGQGEGPDRLGRFYSYYSEDELKDFLHAAGFTVTDRRLGSGTGLDGSVSDWIGLATHA</sequence>
<name>A0A1M4YSG6_9RHOB</name>
<dbReference type="PANTHER" id="PTHR43861">
    <property type="entry name" value="TRANS-ACONITATE 2-METHYLTRANSFERASE-RELATED"/>
    <property type="match status" value="1"/>
</dbReference>
<dbReference type="CDD" id="cd02440">
    <property type="entry name" value="AdoMet_MTases"/>
    <property type="match status" value="1"/>
</dbReference>
<dbReference type="Pfam" id="PF13489">
    <property type="entry name" value="Methyltransf_23"/>
    <property type="match status" value="1"/>
</dbReference>
<reference evidence="1 2" key="1">
    <citation type="submission" date="2016-11" db="EMBL/GenBank/DDBJ databases">
        <authorList>
            <person name="Varghese N."/>
            <person name="Submissions S."/>
        </authorList>
    </citation>
    <scope>NUCLEOTIDE SEQUENCE [LARGE SCALE GENOMIC DNA]</scope>
    <source>
        <strain evidence="1 2">DSM 29341</strain>
    </source>
</reference>
<evidence type="ECO:0000313" key="1">
    <source>
        <dbReference type="EMBL" id="SHF08730.1"/>
    </source>
</evidence>
<dbReference type="Gene3D" id="3.40.50.150">
    <property type="entry name" value="Vaccinia Virus protein VP39"/>
    <property type="match status" value="1"/>
</dbReference>
<dbReference type="Proteomes" id="UP000325134">
    <property type="component" value="Unassembled WGS sequence"/>
</dbReference>
<keyword evidence="2" id="KW-1185">Reference proteome</keyword>
<keyword evidence="1" id="KW-0489">Methyltransferase</keyword>
<dbReference type="EMBL" id="FQVK01000016">
    <property type="protein sequence ID" value="SHF08730.1"/>
    <property type="molecule type" value="Genomic_DNA"/>
</dbReference>
<proteinExistence type="predicted"/>
<keyword evidence="1" id="KW-0808">Transferase</keyword>
<gene>
    <name evidence="1" type="ORF">SAMN05444279_116106</name>
</gene>
<dbReference type="AlphaFoldDB" id="A0A1M4YSG6"/>
<dbReference type="GO" id="GO:0032259">
    <property type="term" value="P:methylation"/>
    <property type="evidence" value="ECO:0007669"/>
    <property type="project" value="UniProtKB-KW"/>
</dbReference>
<dbReference type="GO" id="GO:0008168">
    <property type="term" value="F:methyltransferase activity"/>
    <property type="evidence" value="ECO:0007669"/>
    <property type="project" value="UniProtKB-KW"/>
</dbReference>
<dbReference type="InterPro" id="IPR029063">
    <property type="entry name" value="SAM-dependent_MTases_sf"/>
</dbReference>
<evidence type="ECO:0000313" key="2">
    <source>
        <dbReference type="Proteomes" id="UP000325134"/>
    </source>
</evidence>
<dbReference type="PANTHER" id="PTHR43861:SF1">
    <property type="entry name" value="TRANS-ACONITATE 2-METHYLTRANSFERASE"/>
    <property type="match status" value="1"/>
</dbReference>
<organism evidence="1 2">
    <name type="scientific">Ruegeria intermedia</name>
    <dbReference type="NCBI Taxonomy" id="996115"/>
    <lineage>
        <taxon>Bacteria</taxon>
        <taxon>Pseudomonadati</taxon>
        <taxon>Pseudomonadota</taxon>
        <taxon>Alphaproteobacteria</taxon>
        <taxon>Rhodobacterales</taxon>
        <taxon>Roseobacteraceae</taxon>
        <taxon>Ruegeria</taxon>
    </lineage>
</organism>
<protein>
    <submittedName>
        <fullName evidence="1">Methyltransferase domain-containing protein</fullName>
    </submittedName>
</protein>
<dbReference type="OrthoDB" id="9804312at2"/>
<dbReference type="RefSeq" id="WP_149776377.1">
    <property type="nucleotide sequence ID" value="NZ_FQVK01000016.1"/>
</dbReference>
<accession>A0A1M4YSG6</accession>